<dbReference type="Gene3D" id="2.120.10.30">
    <property type="entry name" value="TolB, C-terminal domain"/>
    <property type="match status" value="1"/>
</dbReference>
<keyword evidence="4" id="KW-1185">Reference proteome</keyword>
<accession>A0ABP5VKZ6</accession>
<protein>
    <recommendedName>
        <fullName evidence="5">WD40 repeat domain-containing protein</fullName>
    </recommendedName>
</protein>
<keyword evidence="2" id="KW-1133">Transmembrane helix</keyword>
<gene>
    <name evidence="3" type="ORF">GCM10010191_12310</name>
</gene>
<dbReference type="EMBL" id="BAAARW010000004">
    <property type="protein sequence ID" value="GAA2405906.1"/>
    <property type="molecule type" value="Genomic_DNA"/>
</dbReference>
<name>A0ABP5VKZ6_9ACTN</name>
<dbReference type="Proteomes" id="UP001501231">
    <property type="component" value="Unassembled WGS sequence"/>
</dbReference>
<evidence type="ECO:0000256" key="2">
    <source>
        <dbReference type="SAM" id="Phobius"/>
    </source>
</evidence>
<dbReference type="SUPFAM" id="SSF82171">
    <property type="entry name" value="DPP6 N-terminal domain-like"/>
    <property type="match status" value="1"/>
</dbReference>
<keyword evidence="2" id="KW-0472">Membrane</keyword>
<feature type="region of interest" description="Disordered" evidence="1">
    <location>
        <begin position="43"/>
        <end position="64"/>
    </location>
</feature>
<dbReference type="InterPro" id="IPR011042">
    <property type="entry name" value="6-blade_b-propeller_TolB-like"/>
</dbReference>
<proteinExistence type="predicted"/>
<comment type="caution">
    <text evidence="3">The sequence shown here is derived from an EMBL/GenBank/DDBJ whole genome shotgun (WGS) entry which is preliminary data.</text>
</comment>
<organism evidence="3 4">
    <name type="scientific">Actinomadura vinacea</name>
    <dbReference type="NCBI Taxonomy" id="115336"/>
    <lineage>
        <taxon>Bacteria</taxon>
        <taxon>Bacillati</taxon>
        <taxon>Actinomycetota</taxon>
        <taxon>Actinomycetes</taxon>
        <taxon>Streptosporangiales</taxon>
        <taxon>Thermomonosporaceae</taxon>
        <taxon>Actinomadura</taxon>
    </lineage>
</organism>
<evidence type="ECO:0000313" key="3">
    <source>
        <dbReference type="EMBL" id="GAA2405906.1"/>
    </source>
</evidence>
<dbReference type="RefSeq" id="WP_344587522.1">
    <property type="nucleotide sequence ID" value="NZ_BAAARW010000004.1"/>
</dbReference>
<evidence type="ECO:0000313" key="4">
    <source>
        <dbReference type="Proteomes" id="UP001501231"/>
    </source>
</evidence>
<reference evidence="4" key="1">
    <citation type="journal article" date="2019" name="Int. J. Syst. Evol. Microbiol.">
        <title>The Global Catalogue of Microorganisms (GCM) 10K type strain sequencing project: providing services to taxonomists for standard genome sequencing and annotation.</title>
        <authorList>
            <consortium name="The Broad Institute Genomics Platform"/>
            <consortium name="The Broad Institute Genome Sequencing Center for Infectious Disease"/>
            <person name="Wu L."/>
            <person name="Ma J."/>
        </authorList>
    </citation>
    <scope>NUCLEOTIDE SEQUENCE [LARGE SCALE GENOMIC DNA]</scope>
    <source>
        <strain evidence="4">JCM 3325</strain>
    </source>
</reference>
<evidence type="ECO:0000256" key="1">
    <source>
        <dbReference type="SAM" id="MobiDB-lite"/>
    </source>
</evidence>
<feature type="transmembrane region" description="Helical" evidence="2">
    <location>
        <begin position="20"/>
        <end position="40"/>
    </location>
</feature>
<evidence type="ECO:0008006" key="5">
    <source>
        <dbReference type="Google" id="ProtNLM"/>
    </source>
</evidence>
<sequence length="337" mass="34777">MNGKHKDPASKLGAAWRGIVPIGVASFVALAIGGGVDIVHQHQKAGKKERSAKPAAEQDGTGPRHVVAVRESGAALVVRDVRTGRDVGVPVAAPAGQRFQRVAAAGDGSFVVASATSRKVSFQRLRLTEDGAPTEMAALPGAVVQGASTAWSDMAVAPDGDKIAYVTYQSGGTGRLDVVSAGSGQRKTWTSNTPARVASLSWAGSTLSFVWTPAGQGGDRAVHQVRTLDTSAAPGDLKASKAVLRLPQGSTGAAVLSRDGRRIVAGLAKDAYLALQTYAVDTGRPAEVLWRQKAAGTAARVETDHTGEHLLILSSGGRLYAEGAQPVPAEDLIDTAW</sequence>
<keyword evidence="2" id="KW-0812">Transmembrane</keyword>